<keyword evidence="2" id="KW-1185">Reference proteome</keyword>
<dbReference type="AlphaFoldDB" id="A0AAW1TT70"/>
<comment type="caution">
    <text evidence="1">The sequence shown here is derived from an EMBL/GenBank/DDBJ whole genome shotgun (WGS) entry which is preliminary data.</text>
</comment>
<accession>A0AAW1TT70</accession>
<reference evidence="1 2" key="1">
    <citation type="submission" date="2023-03" db="EMBL/GenBank/DDBJ databases">
        <title>Genome insight into feeding habits of ladybird beetles.</title>
        <authorList>
            <person name="Li H.-S."/>
            <person name="Huang Y.-H."/>
            <person name="Pang H."/>
        </authorList>
    </citation>
    <scope>NUCLEOTIDE SEQUENCE [LARGE SCALE GENOMIC DNA]</scope>
    <source>
        <strain evidence="1">SYSU_2023b</strain>
        <tissue evidence="1">Whole body</tissue>
    </source>
</reference>
<sequence>MRTFSNIIQCAYAILLNYTVHTDLIHVVSKEDRLDVPVVLWDYIQNLTHPSHPIKPSFYFITDLTEWDIELLVENLLNDPSFNARAKFIVVAQNLTNKSLEVFGSRFIVNVVFVDIKTGIISTYFPYRRENITDFGEEFVTIGRCLNNGTVIL</sequence>
<dbReference type="EMBL" id="JARQZJ010000032">
    <property type="protein sequence ID" value="KAK9874722.1"/>
    <property type="molecule type" value="Genomic_DNA"/>
</dbReference>
<gene>
    <name evidence="1" type="ORF">WA026_005538</name>
</gene>
<evidence type="ECO:0000313" key="2">
    <source>
        <dbReference type="Proteomes" id="UP001431783"/>
    </source>
</evidence>
<dbReference type="Proteomes" id="UP001431783">
    <property type="component" value="Unassembled WGS sequence"/>
</dbReference>
<evidence type="ECO:0000313" key="1">
    <source>
        <dbReference type="EMBL" id="KAK9874722.1"/>
    </source>
</evidence>
<name>A0AAW1TT70_9CUCU</name>
<protein>
    <submittedName>
        <fullName evidence="1">Uncharacterized protein</fullName>
    </submittedName>
</protein>
<organism evidence="1 2">
    <name type="scientific">Henosepilachna vigintioctopunctata</name>
    <dbReference type="NCBI Taxonomy" id="420089"/>
    <lineage>
        <taxon>Eukaryota</taxon>
        <taxon>Metazoa</taxon>
        <taxon>Ecdysozoa</taxon>
        <taxon>Arthropoda</taxon>
        <taxon>Hexapoda</taxon>
        <taxon>Insecta</taxon>
        <taxon>Pterygota</taxon>
        <taxon>Neoptera</taxon>
        <taxon>Endopterygota</taxon>
        <taxon>Coleoptera</taxon>
        <taxon>Polyphaga</taxon>
        <taxon>Cucujiformia</taxon>
        <taxon>Coccinelloidea</taxon>
        <taxon>Coccinellidae</taxon>
        <taxon>Epilachninae</taxon>
        <taxon>Epilachnini</taxon>
        <taxon>Henosepilachna</taxon>
    </lineage>
</organism>
<proteinExistence type="predicted"/>